<evidence type="ECO:0000313" key="1">
    <source>
        <dbReference type="EMBL" id="KAH7937029.1"/>
    </source>
</evidence>
<keyword evidence="2" id="KW-1185">Reference proteome</keyword>
<name>A0ACB8C831_DERSI</name>
<dbReference type="EMBL" id="CM023477">
    <property type="protein sequence ID" value="KAH7937029.1"/>
    <property type="molecule type" value="Genomic_DNA"/>
</dbReference>
<accession>A0ACB8C831</accession>
<protein>
    <submittedName>
        <fullName evidence="1">Uncharacterized protein</fullName>
    </submittedName>
</protein>
<evidence type="ECO:0000313" key="2">
    <source>
        <dbReference type="Proteomes" id="UP000821865"/>
    </source>
</evidence>
<dbReference type="Proteomes" id="UP000821865">
    <property type="component" value="Chromosome 8"/>
</dbReference>
<reference evidence="1" key="1">
    <citation type="submission" date="2020-05" db="EMBL/GenBank/DDBJ databases">
        <title>Large-scale comparative analyses of tick genomes elucidate their genetic diversity and vector capacities.</title>
        <authorList>
            <person name="Jia N."/>
            <person name="Wang J."/>
            <person name="Shi W."/>
            <person name="Du L."/>
            <person name="Sun Y."/>
            <person name="Zhan W."/>
            <person name="Jiang J."/>
            <person name="Wang Q."/>
            <person name="Zhang B."/>
            <person name="Ji P."/>
            <person name="Sakyi L.B."/>
            <person name="Cui X."/>
            <person name="Yuan T."/>
            <person name="Jiang B."/>
            <person name="Yang W."/>
            <person name="Lam T.T.-Y."/>
            <person name="Chang Q."/>
            <person name="Ding S."/>
            <person name="Wang X."/>
            <person name="Zhu J."/>
            <person name="Ruan X."/>
            <person name="Zhao L."/>
            <person name="Wei J."/>
            <person name="Que T."/>
            <person name="Du C."/>
            <person name="Cheng J."/>
            <person name="Dai P."/>
            <person name="Han X."/>
            <person name="Huang E."/>
            <person name="Gao Y."/>
            <person name="Liu J."/>
            <person name="Shao H."/>
            <person name="Ye R."/>
            <person name="Li L."/>
            <person name="Wei W."/>
            <person name="Wang X."/>
            <person name="Wang C."/>
            <person name="Yang T."/>
            <person name="Huo Q."/>
            <person name="Li W."/>
            <person name="Guo W."/>
            <person name="Chen H."/>
            <person name="Zhou L."/>
            <person name="Ni X."/>
            <person name="Tian J."/>
            <person name="Zhou Y."/>
            <person name="Sheng Y."/>
            <person name="Liu T."/>
            <person name="Pan Y."/>
            <person name="Xia L."/>
            <person name="Li J."/>
            <person name="Zhao F."/>
            <person name="Cao W."/>
        </authorList>
    </citation>
    <scope>NUCLEOTIDE SEQUENCE</scope>
    <source>
        <strain evidence="1">Dsil-2018</strain>
    </source>
</reference>
<comment type="caution">
    <text evidence="1">The sequence shown here is derived from an EMBL/GenBank/DDBJ whole genome shotgun (WGS) entry which is preliminary data.</text>
</comment>
<organism evidence="1 2">
    <name type="scientific">Dermacentor silvarum</name>
    <name type="common">Tick</name>
    <dbReference type="NCBI Taxonomy" id="543639"/>
    <lineage>
        <taxon>Eukaryota</taxon>
        <taxon>Metazoa</taxon>
        <taxon>Ecdysozoa</taxon>
        <taxon>Arthropoda</taxon>
        <taxon>Chelicerata</taxon>
        <taxon>Arachnida</taxon>
        <taxon>Acari</taxon>
        <taxon>Parasitiformes</taxon>
        <taxon>Ixodida</taxon>
        <taxon>Ixodoidea</taxon>
        <taxon>Ixodidae</taxon>
        <taxon>Rhipicephalinae</taxon>
        <taxon>Dermacentor</taxon>
    </lineage>
</organism>
<gene>
    <name evidence="1" type="ORF">HPB49_007546</name>
</gene>
<proteinExistence type="predicted"/>
<sequence length="257" mass="28642">MTSRTLWTAMRPSAPLPAVGLLLTASLLSVLTPCAWCCLPGLQDYDVCFNIFLERDFPLVEAFLLNRAFGSRGRVLVEPGDLATMCDGFGELLECYAFHYLNCADLGGVRREYFERLIKAMVSSFQLLCATDRTMLQNLFYDGHCIGSVSDGAGDCRTANFDLATAWKRIFRFRATQRDCSDLVRHTRCLVRALSSSPCRPEATTAYNTTAIDFLFVFCQQDFSTRSVASSSRLCSPSVLNAIAVLVSILAVYRLRR</sequence>